<gene>
    <name evidence="1" type="ORF">KUCAC02_004570</name>
</gene>
<organism evidence="1 2">
    <name type="scientific">Chaenocephalus aceratus</name>
    <name type="common">Blackfin icefish</name>
    <name type="synonym">Chaenichthys aceratus</name>
    <dbReference type="NCBI Taxonomy" id="36190"/>
    <lineage>
        <taxon>Eukaryota</taxon>
        <taxon>Metazoa</taxon>
        <taxon>Chordata</taxon>
        <taxon>Craniata</taxon>
        <taxon>Vertebrata</taxon>
        <taxon>Euteleostomi</taxon>
        <taxon>Actinopterygii</taxon>
        <taxon>Neopterygii</taxon>
        <taxon>Teleostei</taxon>
        <taxon>Neoteleostei</taxon>
        <taxon>Acanthomorphata</taxon>
        <taxon>Eupercaria</taxon>
        <taxon>Perciformes</taxon>
        <taxon>Notothenioidei</taxon>
        <taxon>Channichthyidae</taxon>
        <taxon>Chaenocephalus</taxon>
    </lineage>
</organism>
<proteinExistence type="predicted"/>
<evidence type="ECO:0000313" key="2">
    <source>
        <dbReference type="Proteomes" id="UP001057452"/>
    </source>
</evidence>
<feature type="non-terminal residue" evidence="1">
    <location>
        <position position="58"/>
    </location>
</feature>
<accession>A0ACB9WZ23</accession>
<protein>
    <submittedName>
        <fullName evidence="1">Uncharacterized protein</fullName>
    </submittedName>
</protein>
<dbReference type="EMBL" id="CM043794">
    <property type="protein sequence ID" value="KAI4819318.1"/>
    <property type="molecule type" value="Genomic_DNA"/>
</dbReference>
<comment type="caution">
    <text evidence="1">The sequence shown here is derived from an EMBL/GenBank/DDBJ whole genome shotgun (WGS) entry which is preliminary data.</text>
</comment>
<reference evidence="1" key="1">
    <citation type="submission" date="2022-05" db="EMBL/GenBank/DDBJ databases">
        <title>Chromosome-level genome of Chaenocephalus aceratus.</title>
        <authorList>
            <person name="Park H."/>
        </authorList>
    </citation>
    <scope>NUCLEOTIDE SEQUENCE</scope>
    <source>
        <strain evidence="1">KU_202001</strain>
    </source>
</reference>
<dbReference type="Proteomes" id="UP001057452">
    <property type="component" value="Chromosome 10"/>
</dbReference>
<name>A0ACB9WZ23_CHAAC</name>
<evidence type="ECO:0000313" key="1">
    <source>
        <dbReference type="EMBL" id="KAI4819318.1"/>
    </source>
</evidence>
<keyword evidence="2" id="KW-1185">Reference proteome</keyword>
<sequence length="58" mass="6647">AFHSLPALEYSHIRPPTQNNNRHLTARQSLGKLDDYGSRHRQIDGNILLRDVPPFQGQ</sequence>
<feature type="non-terminal residue" evidence="1">
    <location>
        <position position="1"/>
    </location>
</feature>